<evidence type="ECO:0000313" key="1">
    <source>
        <dbReference type="EMBL" id="PNY13895.1"/>
    </source>
</evidence>
<dbReference type="Proteomes" id="UP000236291">
    <property type="component" value="Unassembled WGS sequence"/>
</dbReference>
<organism evidence="1 2">
    <name type="scientific">Trifolium pratense</name>
    <name type="common">Red clover</name>
    <dbReference type="NCBI Taxonomy" id="57577"/>
    <lineage>
        <taxon>Eukaryota</taxon>
        <taxon>Viridiplantae</taxon>
        <taxon>Streptophyta</taxon>
        <taxon>Embryophyta</taxon>
        <taxon>Tracheophyta</taxon>
        <taxon>Spermatophyta</taxon>
        <taxon>Magnoliopsida</taxon>
        <taxon>eudicotyledons</taxon>
        <taxon>Gunneridae</taxon>
        <taxon>Pentapetalae</taxon>
        <taxon>rosids</taxon>
        <taxon>fabids</taxon>
        <taxon>Fabales</taxon>
        <taxon>Fabaceae</taxon>
        <taxon>Papilionoideae</taxon>
        <taxon>50 kb inversion clade</taxon>
        <taxon>NPAAA clade</taxon>
        <taxon>Hologalegina</taxon>
        <taxon>IRL clade</taxon>
        <taxon>Trifolieae</taxon>
        <taxon>Trifolium</taxon>
    </lineage>
</organism>
<name>A0A2K3PF83_TRIPR</name>
<comment type="caution">
    <text evidence="1">The sequence shown here is derived from an EMBL/GenBank/DDBJ whole genome shotgun (WGS) entry which is preliminary data.</text>
</comment>
<accession>A0A2K3PF83</accession>
<evidence type="ECO:0000313" key="2">
    <source>
        <dbReference type="Proteomes" id="UP000236291"/>
    </source>
</evidence>
<sequence length="133" mass="15215">MSLMSGQFRLDSRNLCDRVLGWTGIGGIKKESSFSHYTGWGKRTKAAWSTTRSHLSLAEILSLYQSKKGRIVPSVSSLNRVHLGWWKLDPRVKEDLRYGVPSKQAQDMGSTYDRRSGNFILFLIEYQTYHTAI</sequence>
<dbReference type="AlphaFoldDB" id="A0A2K3PF83"/>
<reference evidence="1 2" key="1">
    <citation type="journal article" date="2014" name="Am. J. Bot.">
        <title>Genome assembly and annotation for red clover (Trifolium pratense; Fabaceae).</title>
        <authorList>
            <person name="Istvanek J."/>
            <person name="Jaros M."/>
            <person name="Krenek A."/>
            <person name="Repkova J."/>
        </authorList>
    </citation>
    <scope>NUCLEOTIDE SEQUENCE [LARGE SCALE GENOMIC DNA]</scope>
    <source>
        <strain evidence="2">cv. Tatra</strain>
        <tissue evidence="1">Young leaves</tissue>
    </source>
</reference>
<reference evidence="1 2" key="2">
    <citation type="journal article" date="2017" name="Front. Plant Sci.">
        <title>Gene Classification and Mining of Molecular Markers Useful in Red Clover (Trifolium pratense) Breeding.</title>
        <authorList>
            <person name="Istvanek J."/>
            <person name="Dluhosova J."/>
            <person name="Dluhos P."/>
            <person name="Patkova L."/>
            <person name="Nedelnik J."/>
            <person name="Repkova J."/>
        </authorList>
    </citation>
    <scope>NUCLEOTIDE SEQUENCE [LARGE SCALE GENOMIC DNA]</scope>
    <source>
        <strain evidence="2">cv. Tatra</strain>
        <tissue evidence="1">Young leaves</tissue>
    </source>
</reference>
<dbReference type="EMBL" id="ASHM01006420">
    <property type="protein sequence ID" value="PNY13895.1"/>
    <property type="molecule type" value="Genomic_DNA"/>
</dbReference>
<proteinExistence type="predicted"/>
<gene>
    <name evidence="1" type="ORF">L195_g010563</name>
</gene>
<protein>
    <submittedName>
        <fullName evidence="1">Uncharacterized protein</fullName>
    </submittedName>
</protein>